<feature type="transmembrane region" description="Helical" evidence="1">
    <location>
        <begin position="234"/>
        <end position="256"/>
    </location>
</feature>
<gene>
    <name evidence="2" type="ORF">GCM10023185_03850</name>
</gene>
<dbReference type="Proteomes" id="UP001501153">
    <property type="component" value="Unassembled WGS sequence"/>
</dbReference>
<feature type="transmembrane region" description="Helical" evidence="1">
    <location>
        <begin position="203"/>
        <end position="222"/>
    </location>
</feature>
<feature type="transmembrane region" description="Helical" evidence="1">
    <location>
        <begin position="295"/>
        <end position="312"/>
    </location>
</feature>
<keyword evidence="1" id="KW-0472">Membrane</keyword>
<organism evidence="2 3">
    <name type="scientific">Hymenobacter saemangeumensis</name>
    <dbReference type="NCBI Taxonomy" id="1084522"/>
    <lineage>
        <taxon>Bacteria</taxon>
        <taxon>Pseudomonadati</taxon>
        <taxon>Bacteroidota</taxon>
        <taxon>Cytophagia</taxon>
        <taxon>Cytophagales</taxon>
        <taxon>Hymenobacteraceae</taxon>
        <taxon>Hymenobacter</taxon>
    </lineage>
</organism>
<dbReference type="EMBL" id="BAABGZ010000008">
    <property type="protein sequence ID" value="GAA4348183.1"/>
    <property type="molecule type" value="Genomic_DNA"/>
</dbReference>
<proteinExistence type="predicted"/>
<reference evidence="3" key="1">
    <citation type="journal article" date="2019" name="Int. J. Syst. Evol. Microbiol.">
        <title>The Global Catalogue of Microorganisms (GCM) 10K type strain sequencing project: providing services to taxonomists for standard genome sequencing and annotation.</title>
        <authorList>
            <consortium name="The Broad Institute Genomics Platform"/>
            <consortium name="The Broad Institute Genome Sequencing Center for Infectious Disease"/>
            <person name="Wu L."/>
            <person name="Ma J."/>
        </authorList>
    </citation>
    <scope>NUCLEOTIDE SEQUENCE [LARGE SCALE GENOMIC DNA]</scope>
    <source>
        <strain evidence="3">JCM 17923</strain>
    </source>
</reference>
<evidence type="ECO:0000313" key="3">
    <source>
        <dbReference type="Proteomes" id="UP001501153"/>
    </source>
</evidence>
<evidence type="ECO:0000313" key="2">
    <source>
        <dbReference type="EMBL" id="GAA4348183.1"/>
    </source>
</evidence>
<feature type="transmembrane region" description="Helical" evidence="1">
    <location>
        <begin position="20"/>
        <end position="39"/>
    </location>
</feature>
<keyword evidence="1" id="KW-1133">Transmembrane helix</keyword>
<sequence length="395" mass="43635">MPLVLPPSPTFATAKGWRIFLYVLLPPMAAIFLAMPLLAQNAKEPSLGLTAFMAVLGIGMGGFFIYGLLETVRWRLILGPEQLSQVGAFKTKTLAWDEVKGYRITQQYTFVVPKDKRKSTLKIGYTTERYVELQSWLARHFPNADVLEQEAAEKEALADHALGNSTEERSEQLARAAGTAKLLNIAGGLSAAWLIFFPRPYEWAVICALAVPLLAAAALWRHQGALRLNETTNSPYPSVLLAVLLPSLALSIRGLFDFEIVAYQQLWPVVGRAAVSMALLLGLGTREWLFRRQTAFAASLTLVFMAALYGYGASTCINAAFDGQRGRVFHTQVLAKHSSSGKTTTYYLTVQPWGPFPEVADIQVAQEQYQLMRPGSVVDIRLRPGRLGVPWYAVE</sequence>
<accession>A0ABP8HZR0</accession>
<keyword evidence="1" id="KW-0812">Transmembrane</keyword>
<feature type="transmembrane region" description="Helical" evidence="1">
    <location>
        <begin position="179"/>
        <end position="197"/>
    </location>
</feature>
<evidence type="ECO:0000256" key="1">
    <source>
        <dbReference type="SAM" id="Phobius"/>
    </source>
</evidence>
<feature type="transmembrane region" description="Helical" evidence="1">
    <location>
        <begin position="51"/>
        <end position="69"/>
    </location>
</feature>
<keyword evidence="3" id="KW-1185">Reference proteome</keyword>
<feature type="transmembrane region" description="Helical" evidence="1">
    <location>
        <begin position="262"/>
        <end position="283"/>
    </location>
</feature>
<name>A0ABP8HZR0_9BACT</name>
<protein>
    <recommendedName>
        <fullName evidence="4">DUF3592 domain-containing protein</fullName>
    </recommendedName>
</protein>
<dbReference type="RefSeq" id="WP_345233300.1">
    <property type="nucleotide sequence ID" value="NZ_BAABGZ010000008.1"/>
</dbReference>
<comment type="caution">
    <text evidence="2">The sequence shown here is derived from an EMBL/GenBank/DDBJ whole genome shotgun (WGS) entry which is preliminary data.</text>
</comment>
<evidence type="ECO:0008006" key="4">
    <source>
        <dbReference type="Google" id="ProtNLM"/>
    </source>
</evidence>